<reference evidence="2" key="1">
    <citation type="submission" date="2022-08" db="EMBL/GenBank/DDBJ databases">
        <title>Catabolic pathway analysis in culturable SAR92 clade bacteria reveals their overlooked roles in DMSP degradation in coastal seas.</title>
        <authorList>
            <person name="He X."/>
            <person name="Zhang X."/>
            <person name="Zhang Y."/>
        </authorList>
    </citation>
    <scope>NUCLEOTIDE SEQUENCE</scope>
    <source>
        <strain evidence="2">H455</strain>
    </source>
</reference>
<protein>
    <recommendedName>
        <fullName evidence="4">DUF4390 domain-containing protein</fullName>
    </recommendedName>
</protein>
<proteinExistence type="predicted"/>
<dbReference type="EMBL" id="CP103416">
    <property type="protein sequence ID" value="UVW34029.1"/>
    <property type="molecule type" value="Genomic_DNA"/>
</dbReference>
<evidence type="ECO:0008006" key="4">
    <source>
        <dbReference type="Google" id="ProtNLM"/>
    </source>
</evidence>
<gene>
    <name evidence="2" type="ORF">NYF23_08260</name>
</gene>
<feature type="signal peptide" evidence="1">
    <location>
        <begin position="1"/>
        <end position="24"/>
    </location>
</feature>
<evidence type="ECO:0000256" key="1">
    <source>
        <dbReference type="SAM" id="SignalP"/>
    </source>
</evidence>
<keyword evidence="1" id="KW-0732">Signal</keyword>
<keyword evidence="3" id="KW-1185">Reference proteome</keyword>
<evidence type="ECO:0000313" key="2">
    <source>
        <dbReference type="EMBL" id="UVW34029.1"/>
    </source>
</evidence>
<accession>A0ABY5TJN8</accession>
<name>A0ABY5TJN8_9GAMM</name>
<feature type="chain" id="PRO_5047154819" description="DUF4390 domain-containing protein" evidence="1">
    <location>
        <begin position="25"/>
        <end position="192"/>
    </location>
</feature>
<dbReference type="Proteomes" id="UP001059934">
    <property type="component" value="Chromosome"/>
</dbReference>
<evidence type="ECO:0000313" key="3">
    <source>
        <dbReference type="Proteomes" id="UP001059934"/>
    </source>
</evidence>
<sequence length="192" mass="21490">MASNPLMLVLKRCLLLVAITAVISAEGHGLSSASAKIEVRPSRLVELSVQFDFIKLLNHGANAYPLAVVASLPEQKFALLYKEVIKLFDNELKVMVGNKAVVLNKRYPTEQQMLSLLKGQLVDAQFSSQGSMPYTYSDRRFFQVLSFDFKLITAQQLSDMQVTFPKELGDIYITYSKSKSSNLHPGESWQPN</sequence>
<organism evidence="2 3">
    <name type="scientific">SAR92 clade bacterium H455</name>
    <dbReference type="NCBI Taxonomy" id="2974818"/>
    <lineage>
        <taxon>Bacteria</taxon>
        <taxon>Pseudomonadati</taxon>
        <taxon>Pseudomonadota</taxon>
        <taxon>Gammaproteobacteria</taxon>
        <taxon>Cellvibrionales</taxon>
        <taxon>Porticoccaceae</taxon>
        <taxon>SAR92 clade</taxon>
    </lineage>
</organism>